<gene>
    <name evidence="2" type="ORF">HYH03_016324</name>
</gene>
<keyword evidence="1" id="KW-1133">Transmembrane helix</keyword>
<dbReference type="EMBL" id="JAEHOE010000139">
    <property type="protein sequence ID" value="KAG2484938.1"/>
    <property type="molecule type" value="Genomic_DNA"/>
</dbReference>
<keyword evidence="1" id="KW-0812">Transmembrane</keyword>
<comment type="caution">
    <text evidence="2">The sequence shown here is derived from an EMBL/GenBank/DDBJ whole genome shotgun (WGS) entry which is preliminary data.</text>
</comment>
<evidence type="ECO:0000256" key="1">
    <source>
        <dbReference type="SAM" id="Phobius"/>
    </source>
</evidence>
<keyword evidence="1" id="KW-0472">Membrane</keyword>
<feature type="transmembrane region" description="Helical" evidence="1">
    <location>
        <begin position="12"/>
        <end position="38"/>
    </location>
</feature>
<evidence type="ECO:0000313" key="3">
    <source>
        <dbReference type="Proteomes" id="UP000612055"/>
    </source>
</evidence>
<dbReference type="AlphaFoldDB" id="A0A835XIY3"/>
<keyword evidence="3" id="KW-1185">Reference proteome</keyword>
<dbReference type="Proteomes" id="UP000612055">
    <property type="component" value="Unassembled WGS sequence"/>
</dbReference>
<evidence type="ECO:0000313" key="2">
    <source>
        <dbReference type="EMBL" id="KAG2484938.1"/>
    </source>
</evidence>
<protein>
    <submittedName>
        <fullName evidence="2">Uncharacterized protein</fullName>
    </submittedName>
</protein>
<sequence length="213" mass="22924">MFTPWLDAGSHVRSFVCLAARLAVIVLSWSLALGRFCVRVTGVAKLWKGLRIAARLVVLISELESGSQESCELRRCSFRQLLAIAASQVEIIADEGGYLIVLLDRPQDAATLSAPPPLGIGPDAPQLVRAALLDGGGVPSPFCPDSCIAFEMISGLSKAKKEIQRRYPRALSISPELAQCLDTTPRPVRIFDSLVVMGVSDILCGDLQFFSVA</sequence>
<accession>A0A835XIY3</accession>
<proteinExistence type="predicted"/>
<name>A0A835XIY3_9CHLO</name>
<organism evidence="2 3">
    <name type="scientific">Edaphochlamys debaryana</name>
    <dbReference type="NCBI Taxonomy" id="47281"/>
    <lineage>
        <taxon>Eukaryota</taxon>
        <taxon>Viridiplantae</taxon>
        <taxon>Chlorophyta</taxon>
        <taxon>core chlorophytes</taxon>
        <taxon>Chlorophyceae</taxon>
        <taxon>CS clade</taxon>
        <taxon>Chlamydomonadales</taxon>
        <taxon>Chlamydomonadales incertae sedis</taxon>
        <taxon>Edaphochlamys</taxon>
    </lineage>
</organism>
<reference evidence="2" key="1">
    <citation type="journal article" date="2020" name="bioRxiv">
        <title>Comparative genomics of Chlamydomonas.</title>
        <authorList>
            <person name="Craig R.J."/>
            <person name="Hasan A.R."/>
            <person name="Ness R.W."/>
            <person name="Keightley P.D."/>
        </authorList>
    </citation>
    <scope>NUCLEOTIDE SEQUENCE</scope>
    <source>
        <strain evidence="2">CCAP 11/70</strain>
    </source>
</reference>